<feature type="transmembrane region" description="Helical" evidence="1">
    <location>
        <begin position="6"/>
        <end position="27"/>
    </location>
</feature>
<reference evidence="3" key="1">
    <citation type="journal article" date="2019" name="Int. J. Syst. Evol. Microbiol.">
        <title>The Global Catalogue of Microorganisms (GCM) 10K type strain sequencing project: providing services to taxonomists for standard genome sequencing and annotation.</title>
        <authorList>
            <consortium name="The Broad Institute Genomics Platform"/>
            <consortium name="The Broad Institute Genome Sequencing Center for Infectious Disease"/>
            <person name="Wu L."/>
            <person name="Ma J."/>
        </authorList>
    </citation>
    <scope>NUCLEOTIDE SEQUENCE [LARGE SCALE GENOMIC DNA]</scope>
    <source>
        <strain evidence="3">KCTC 22814</strain>
    </source>
</reference>
<evidence type="ECO:0000256" key="1">
    <source>
        <dbReference type="SAM" id="Phobius"/>
    </source>
</evidence>
<gene>
    <name evidence="2" type="ORF">ACFS7Y_22185</name>
</gene>
<protein>
    <submittedName>
        <fullName evidence="2">Uncharacterized protein</fullName>
    </submittedName>
</protein>
<evidence type="ECO:0000313" key="3">
    <source>
        <dbReference type="Proteomes" id="UP001597525"/>
    </source>
</evidence>
<keyword evidence="1" id="KW-0812">Transmembrane</keyword>
<sequence>MRKFFTYIGVFSMVSVVFSIFVCNALASGLKNDPLKVLSIKKVKDFYIMELTRNDSIFTALSFIQEIENGNEIERGNSYPLVLKKIFPMEKRAAYNGNTGAAYVFRGKKIKRNNRNHWSVYVVKNLNGKTIRN</sequence>
<proteinExistence type="predicted"/>
<keyword evidence="1" id="KW-1133">Transmembrane helix</keyword>
<dbReference type="Proteomes" id="UP001597525">
    <property type="component" value="Unassembled WGS sequence"/>
</dbReference>
<comment type="caution">
    <text evidence="2">The sequence shown here is derived from an EMBL/GenBank/DDBJ whole genome shotgun (WGS) entry which is preliminary data.</text>
</comment>
<evidence type="ECO:0000313" key="2">
    <source>
        <dbReference type="EMBL" id="MFD2970116.1"/>
    </source>
</evidence>
<keyword evidence="1" id="KW-0472">Membrane</keyword>
<dbReference type="EMBL" id="JBHUPB010000015">
    <property type="protein sequence ID" value="MFD2970116.1"/>
    <property type="molecule type" value="Genomic_DNA"/>
</dbReference>
<organism evidence="2 3">
    <name type="scientific">Sphingobacterium bambusae</name>
    <dbReference type="NCBI Taxonomy" id="662858"/>
    <lineage>
        <taxon>Bacteria</taxon>
        <taxon>Pseudomonadati</taxon>
        <taxon>Bacteroidota</taxon>
        <taxon>Sphingobacteriia</taxon>
        <taxon>Sphingobacteriales</taxon>
        <taxon>Sphingobacteriaceae</taxon>
        <taxon>Sphingobacterium</taxon>
    </lineage>
</organism>
<name>A0ABW6BKY0_9SPHI</name>
<dbReference type="RefSeq" id="WP_320183597.1">
    <property type="nucleotide sequence ID" value="NZ_CP138332.1"/>
</dbReference>
<keyword evidence="3" id="KW-1185">Reference proteome</keyword>
<accession>A0ABW6BKY0</accession>